<comment type="caution">
    <text evidence="2">The sequence shown here is derived from an EMBL/GenBank/DDBJ whole genome shotgun (WGS) entry which is preliminary data.</text>
</comment>
<gene>
    <name evidence="2" type="ORF">ACFQ3W_20025</name>
</gene>
<dbReference type="RefSeq" id="WP_379321011.1">
    <property type="nucleotide sequence ID" value="NZ_JBHTLM010000018.1"/>
</dbReference>
<dbReference type="Proteomes" id="UP001597262">
    <property type="component" value="Unassembled WGS sequence"/>
</dbReference>
<evidence type="ECO:0000256" key="1">
    <source>
        <dbReference type="SAM" id="Coils"/>
    </source>
</evidence>
<sequence>MLKFSDYFFDGLISDWLVQGEIADMLGLVQSKLSEVDRILADLESAKNEVEAERAGVVRKYVQIVEEYS</sequence>
<keyword evidence="1" id="KW-0175">Coiled coil</keyword>
<evidence type="ECO:0000313" key="3">
    <source>
        <dbReference type="Proteomes" id="UP001597262"/>
    </source>
</evidence>
<evidence type="ECO:0000313" key="2">
    <source>
        <dbReference type="EMBL" id="MFD1178569.1"/>
    </source>
</evidence>
<feature type="coiled-coil region" evidence="1">
    <location>
        <begin position="29"/>
        <end position="60"/>
    </location>
</feature>
<keyword evidence="3" id="KW-1185">Reference proteome</keyword>
<reference evidence="3" key="1">
    <citation type="journal article" date="2019" name="Int. J. Syst. Evol. Microbiol.">
        <title>The Global Catalogue of Microorganisms (GCM) 10K type strain sequencing project: providing services to taxonomists for standard genome sequencing and annotation.</title>
        <authorList>
            <consortium name="The Broad Institute Genomics Platform"/>
            <consortium name="The Broad Institute Genome Sequencing Center for Infectious Disease"/>
            <person name="Wu L."/>
            <person name="Ma J."/>
        </authorList>
    </citation>
    <scope>NUCLEOTIDE SEQUENCE [LARGE SCALE GENOMIC DNA]</scope>
    <source>
        <strain evidence="3">CCUG 59189</strain>
    </source>
</reference>
<accession>A0ABW3S1J8</accession>
<organism evidence="2 3">
    <name type="scientific">Paenibacillus puldeungensis</name>
    <dbReference type="NCBI Taxonomy" id="696536"/>
    <lineage>
        <taxon>Bacteria</taxon>
        <taxon>Bacillati</taxon>
        <taxon>Bacillota</taxon>
        <taxon>Bacilli</taxon>
        <taxon>Bacillales</taxon>
        <taxon>Paenibacillaceae</taxon>
        <taxon>Paenibacillus</taxon>
    </lineage>
</organism>
<protein>
    <submittedName>
        <fullName evidence="2">Uncharacterized protein</fullName>
    </submittedName>
</protein>
<proteinExistence type="predicted"/>
<dbReference type="EMBL" id="JBHTLM010000018">
    <property type="protein sequence ID" value="MFD1178569.1"/>
    <property type="molecule type" value="Genomic_DNA"/>
</dbReference>
<name>A0ABW3S1J8_9BACL</name>